<dbReference type="EMBL" id="JH109152">
    <property type="protein sequence ID" value="EGW21544.1"/>
    <property type="molecule type" value="Genomic_DNA"/>
</dbReference>
<dbReference type="HOGENOM" id="CLU_3027147_0_0_6"/>
<reference evidence="1 2" key="1">
    <citation type="submission" date="2011-06" db="EMBL/GenBank/DDBJ databases">
        <title>Genomic sequence of Methylobacter tundripaludum SV96.</title>
        <authorList>
            <consortium name="US DOE Joint Genome Institute"/>
            <person name="Lucas S."/>
            <person name="Han J."/>
            <person name="Lapidus A."/>
            <person name="Cheng J.-F."/>
            <person name="Goodwin L."/>
            <person name="Pitluck S."/>
            <person name="Held B."/>
            <person name="Detter J.C."/>
            <person name="Han C."/>
            <person name="Tapia R."/>
            <person name="Land M."/>
            <person name="Hauser L."/>
            <person name="Kyrpides N."/>
            <person name="Ivanova N."/>
            <person name="Ovchinnikova G."/>
            <person name="Pagani I."/>
            <person name="Klotz M.G."/>
            <person name="Dispirito A.A."/>
            <person name="Murrell J.C."/>
            <person name="Dunfield P."/>
            <person name="Kalyuzhnaya M.G."/>
            <person name="Svenning M."/>
            <person name="Trotsenko Y.A."/>
            <person name="Stein L.Y."/>
            <person name="Woyke T."/>
        </authorList>
    </citation>
    <scope>NUCLEOTIDE SEQUENCE [LARGE SCALE GENOMIC DNA]</scope>
    <source>
        <strain evidence="2">ATCC BAA-1195 / DSM 17260 / SV96</strain>
    </source>
</reference>
<protein>
    <submittedName>
        <fullName evidence="1">Uncharacterized protein</fullName>
    </submittedName>
</protein>
<dbReference type="AlphaFoldDB" id="G3IUD4"/>
<sequence>MQGAIADDCTDAGGRAMQEQLPRLKKEFTVNEILVECRLSYGYCLTQPTLLTPFA</sequence>
<accession>G3IUD4</accession>
<evidence type="ECO:0000313" key="2">
    <source>
        <dbReference type="Proteomes" id="UP000004664"/>
    </source>
</evidence>
<proteinExistence type="predicted"/>
<dbReference type="Proteomes" id="UP000004664">
    <property type="component" value="Unassembled WGS sequence"/>
</dbReference>
<organism evidence="1 2">
    <name type="scientific">Methylobacter tundripaludum (strain ATCC BAA-1195 / DSM 17260 / SV96)</name>
    <dbReference type="NCBI Taxonomy" id="697282"/>
    <lineage>
        <taxon>Bacteria</taxon>
        <taxon>Pseudomonadati</taxon>
        <taxon>Pseudomonadota</taxon>
        <taxon>Gammaproteobacteria</taxon>
        <taxon>Methylococcales</taxon>
        <taxon>Methylococcaceae</taxon>
        <taxon>Methylobacter</taxon>
    </lineage>
</organism>
<evidence type="ECO:0000313" key="1">
    <source>
        <dbReference type="EMBL" id="EGW21544.1"/>
    </source>
</evidence>
<keyword evidence="2" id="KW-1185">Reference proteome</keyword>
<name>G3IUD4_METTV</name>
<gene>
    <name evidence="1" type="ORF">Mettu_0310</name>
</gene>